<comment type="caution">
    <text evidence="4">The sequence shown here is derived from an EMBL/GenBank/DDBJ whole genome shotgun (WGS) entry which is preliminary data.</text>
</comment>
<keyword evidence="2" id="KW-0732">Signal</keyword>
<dbReference type="SUPFAM" id="SSF55797">
    <property type="entry name" value="PR-1-like"/>
    <property type="match status" value="1"/>
</dbReference>
<dbReference type="InterPro" id="IPR014044">
    <property type="entry name" value="CAP_dom"/>
</dbReference>
<dbReference type="Pfam" id="PF00188">
    <property type="entry name" value="CAP"/>
    <property type="match status" value="1"/>
</dbReference>
<dbReference type="EMBL" id="VUMD01000005">
    <property type="protein sequence ID" value="MSS36461.1"/>
    <property type="molecule type" value="Genomic_DNA"/>
</dbReference>
<dbReference type="Gene3D" id="3.40.33.10">
    <property type="entry name" value="CAP"/>
    <property type="match status" value="1"/>
</dbReference>
<accession>A0A7X2TD07</accession>
<keyword evidence="5" id="KW-1185">Reference proteome</keyword>
<evidence type="ECO:0000313" key="4">
    <source>
        <dbReference type="EMBL" id="MSS36461.1"/>
    </source>
</evidence>
<name>A0A7X2TD07_9CLOT</name>
<evidence type="ECO:0000256" key="1">
    <source>
        <dbReference type="SAM" id="Coils"/>
    </source>
</evidence>
<dbReference type="AlphaFoldDB" id="A0A7X2TD07"/>
<organism evidence="4 5">
    <name type="scientific">Clostridium porci</name>
    <dbReference type="NCBI Taxonomy" id="2605778"/>
    <lineage>
        <taxon>Bacteria</taxon>
        <taxon>Bacillati</taxon>
        <taxon>Bacillota</taxon>
        <taxon>Clostridia</taxon>
        <taxon>Eubacteriales</taxon>
        <taxon>Clostridiaceae</taxon>
        <taxon>Clostridium</taxon>
    </lineage>
</organism>
<evidence type="ECO:0000259" key="3">
    <source>
        <dbReference type="Pfam" id="PF00188"/>
    </source>
</evidence>
<dbReference type="PANTHER" id="PTHR31157:SF1">
    <property type="entry name" value="SCP DOMAIN-CONTAINING PROTEIN"/>
    <property type="match status" value="1"/>
</dbReference>
<reference evidence="4 5" key="1">
    <citation type="submission" date="2019-08" db="EMBL/GenBank/DDBJ databases">
        <title>In-depth cultivation of the pig gut microbiome towards novel bacterial diversity and tailored functional studies.</title>
        <authorList>
            <person name="Wylensek D."/>
            <person name="Hitch T.C.A."/>
            <person name="Clavel T."/>
        </authorList>
    </citation>
    <scope>NUCLEOTIDE SEQUENCE [LARGE SCALE GENOMIC DNA]</scope>
    <source>
        <strain evidence="4 5">WCA-389-WT-23D1</strain>
    </source>
</reference>
<gene>
    <name evidence="4" type="ORF">FYJ39_07740</name>
</gene>
<dbReference type="PANTHER" id="PTHR31157">
    <property type="entry name" value="SCP DOMAIN-CONTAINING PROTEIN"/>
    <property type="match status" value="1"/>
</dbReference>
<feature type="coiled-coil region" evidence="1">
    <location>
        <begin position="126"/>
        <end position="160"/>
    </location>
</feature>
<dbReference type="Proteomes" id="UP000429958">
    <property type="component" value="Unassembled WGS sequence"/>
</dbReference>
<feature type="chain" id="PRO_5030693113" evidence="2">
    <location>
        <begin position="23"/>
        <end position="296"/>
    </location>
</feature>
<evidence type="ECO:0000313" key="5">
    <source>
        <dbReference type="Proteomes" id="UP000429958"/>
    </source>
</evidence>
<protein>
    <submittedName>
        <fullName evidence="4">CAP domain-containing protein</fullName>
    </submittedName>
</protein>
<feature type="signal peptide" evidence="2">
    <location>
        <begin position="1"/>
        <end position="22"/>
    </location>
</feature>
<sequence>MLKRLAAAAAAVTIAVSTPAYAGQWVQDGVGWRWQLDDGSYLKGHCWVWIDGNHDGIAESYSFDYKTGYITYDVADQGVTVNENGALLHNGVVATDVIPGGSDYLPGMAGDDGKIFHLVFTPDESVHELNAKIQAEKEQKEAEKEQKEAEKERKKAEEAAWIESIDVDKVAYRIAEMVNEERVSKGYYELVINDELMENAAVRAEEGDELYAHRRPDGSNIETAVTVENRGVAENLASVPILMGETEEELAQLFMDAWLNSAGHRHNIFTSRGDEIGVGVYKSGNSLVGCQLFIQN</sequence>
<feature type="domain" description="SCP" evidence="3">
    <location>
        <begin position="176"/>
        <end position="288"/>
    </location>
</feature>
<evidence type="ECO:0000256" key="2">
    <source>
        <dbReference type="SAM" id="SignalP"/>
    </source>
</evidence>
<dbReference type="RefSeq" id="WP_154471880.1">
    <property type="nucleotide sequence ID" value="NZ_VUMD01000005.1"/>
</dbReference>
<proteinExistence type="predicted"/>
<keyword evidence="1" id="KW-0175">Coiled coil</keyword>
<dbReference type="CDD" id="cd05379">
    <property type="entry name" value="CAP_bacterial"/>
    <property type="match status" value="1"/>
</dbReference>
<dbReference type="InterPro" id="IPR035940">
    <property type="entry name" value="CAP_sf"/>
</dbReference>